<sequence>MQKKLTKLQSFNAVARLLQRYFDHKPSSDLATVLTNMSFLKNKHMIDSIMWEIWLKSLSQVIKIQTYKKVTIEQAFIAMGLYLEDFLGTEDIENDMIFLQYNIRNFSKNKLVDPVLFKEWQECVREVLAVKDSRAYFYISPKKQ</sequence>
<dbReference type="OrthoDB" id="4350944at2"/>
<keyword evidence="2" id="KW-1185">Reference proteome</keyword>
<gene>
    <name evidence="1" type="ORF">C0J27_02980</name>
</gene>
<evidence type="ECO:0000313" key="2">
    <source>
        <dbReference type="Proteomes" id="UP000254834"/>
    </source>
</evidence>
<protein>
    <submittedName>
        <fullName evidence="1">Uncharacterized protein</fullName>
    </submittedName>
</protein>
<dbReference type="AlphaFoldDB" id="A0A345ZBM7"/>
<dbReference type="Proteomes" id="UP000254834">
    <property type="component" value="Chromosome"/>
</dbReference>
<dbReference type="KEGG" id="cdes:C0J27_02980"/>
<organism evidence="1 2">
    <name type="scientific">Candidatus Chromulinivorax destructor</name>
    <dbReference type="NCBI Taxonomy" id="2066483"/>
    <lineage>
        <taxon>Bacteria</taxon>
        <taxon>Candidatus Babelota</taxon>
        <taxon>Candidatus Babeliae</taxon>
        <taxon>Candidatus Babeliales</taxon>
        <taxon>Candidatus Chromulinivoraceae</taxon>
        <taxon>Candidatus Chromulinivorax</taxon>
    </lineage>
</organism>
<dbReference type="RefSeq" id="WP_115585709.1">
    <property type="nucleotide sequence ID" value="NZ_CP025544.1"/>
</dbReference>
<name>A0A345ZBM7_9BACT</name>
<reference evidence="1 2" key="1">
    <citation type="submission" date="2017-12" db="EMBL/GenBank/DDBJ databases">
        <title>Chromulinavorax destructans is a abundant pathogen of dominant heterotrophic picoflagllates.</title>
        <authorList>
            <person name="Deeg C.M."/>
            <person name="Zimmer M."/>
            <person name="Suttle C.A."/>
        </authorList>
    </citation>
    <scope>NUCLEOTIDE SEQUENCE [LARGE SCALE GENOMIC DNA]</scope>
    <source>
        <strain evidence="1 2">SeV1</strain>
    </source>
</reference>
<dbReference type="EMBL" id="CP025544">
    <property type="protein sequence ID" value="AXK60694.1"/>
    <property type="molecule type" value="Genomic_DNA"/>
</dbReference>
<evidence type="ECO:0000313" key="1">
    <source>
        <dbReference type="EMBL" id="AXK60694.1"/>
    </source>
</evidence>
<proteinExistence type="predicted"/>
<accession>A0A345ZBM7</accession>